<reference evidence="2 3" key="1">
    <citation type="journal article" date="2014" name="FEMS Microbiol. Lett.">
        <title>Draft genome sequences of three Holospora species (Holospora obtusa, Holospora undulata, and Holospora elegans), endonuclear symbiotic bacteria of the ciliate Paramecium caudatum.</title>
        <authorList>
            <person name="Dohra H."/>
            <person name="Tanaka K."/>
            <person name="Suzuki T."/>
            <person name="Fujishima M."/>
            <person name="Suzuki H."/>
        </authorList>
    </citation>
    <scope>NUCLEOTIDE SEQUENCE [LARGE SCALE GENOMIC DNA]</scope>
    <source>
        <strain evidence="2 3">F1</strain>
    </source>
</reference>
<gene>
    <name evidence="2" type="ORF">P618_200230</name>
</gene>
<keyword evidence="3" id="KW-1185">Reference proteome</keyword>
<evidence type="ECO:0000256" key="1">
    <source>
        <dbReference type="SAM" id="MobiDB-lite"/>
    </source>
</evidence>
<accession>W6THW7</accession>
<dbReference type="Proteomes" id="UP000019112">
    <property type="component" value="Unassembled WGS sequence"/>
</dbReference>
<evidence type="ECO:0000313" key="2">
    <source>
        <dbReference type="EMBL" id="ETZ07570.1"/>
    </source>
</evidence>
<dbReference type="STRING" id="1399147.P618_200230"/>
<sequence length="102" mass="11154">MALDLASSGLGTQGLKAGARAAKAGVHFAKKAFSKEQKGQNTLMKTEGKTGGGVDKKVSIQPKKEQKTSDMTPEEMRRYFEQYKDDPVPVRGYQKKENGYIG</sequence>
<protein>
    <submittedName>
        <fullName evidence="2">Uncharacterized protein</fullName>
    </submittedName>
</protein>
<evidence type="ECO:0000313" key="3">
    <source>
        <dbReference type="Proteomes" id="UP000019112"/>
    </source>
</evidence>
<proteinExistence type="predicted"/>
<feature type="region of interest" description="Disordered" evidence="1">
    <location>
        <begin position="80"/>
        <end position="102"/>
    </location>
</feature>
<dbReference type="AlphaFoldDB" id="W6THW7"/>
<feature type="region of interest" description="Disordered" evidence="1">
    <location>
        <begin position="37"/>
        <end position="56"/>
    </location>
</feature>
<name>W6THW7_HOLOB</name>
<comment type="caution">
    <text evidence="2">The sequence shown here is derived from an EMBL/GenBank/DDBJ whole genome shotgun (WGS) entry which is preliminary data.</text>
</comment>
<organism evidence="2 3">
    <name type="scientific">Holospora obtusa F1</name>
    <dbReference type="NCBI Taxonomy" id="1399147"/>
    <lineage>
        <taxon>Bacteria</taxon>
        <taxon>Pseudomonadati</taxon>
        <taxon>Pseudomonadota</taxon>
        <taxon>Alphaproteobacteria</taxon>
        <taxon>Holosporales</taxon>
        <taxon>Holosporaceae</taxon>
        <taxon>Holospora</taxon>
    </lineage>
</organism>
<dbReference type="EMBL" id="AWTR02000028">
    <property type="protein sequence ID" value="ETZ07570.1"/>
    <property type="molecule type" value="Genomic_DNA"/>
</dbReference>